<dbReference type="STRING" id="1176587.A8C56_14210"/>
<dbReference type="AlphaFoldDB" id="A0A1A9I4J5"/>
<dbReference type="EMBL" id="CP015772">
    <property type="protein sequence ID" value="ANH81969.1"/>
    <property type="molecule type" value="Genomic_DNA"/>
</dbReference>
<evidence type="ECO:0000313" key="1">
    <source>
        <dbReference type="EMBL" id="ANH81969.1"/>
    </source>
</evidence>
<accession>A0A1A9I4J5</accession>
<dbReference type="Proteomes" id="UP000077667">
    <property type="component" value="Chromosome"/>
</dbReference>
<gene>
    <name evidence="1" type="ORF">A8C56_14210</name>
</gene>
<reference evidence="1 2" key="1">
    <citation type="submission" date="2016-05" db="EMBL/GenBank/DDBJ databases">
        <title>Niabella ginsenosidivorans BS26 whole genome sequencing.</title>
        <authorList>
            <person name="Im W.T."/>
            <person name="Siddiqi M.Z."/>
        </authorList>
    </citation>
    <scope>NUCLEOTIDE SEQUENCE [LARGE SCALE GENOMIC DNA]</scope>
    <source>
        <strain evidence="1 2">BS26</strain>
    </source>
</reference>
<name>A0A1A9I4J5_9BACT</name>
<organism evidence="1 2">
    <name type="scientific">Niabella ginsenosidivorans</name>
    <dbReference type="NCBI Taxonomy" id="1176587"/>
    <lineage>
        <taxon>Bacteria</taxon>
        <taxon>Pseudomonadati</taxon>
        <taxon>Bacteroidota</taxon>
        <taxon>Chitinophagia</taxon>
        <taxon>Chitinophagales</taxon>
        <taxon>Chitinophagaceae</taxon>
        <taxon>Niabella</taxon>
    </lineage>
</organism>
<dbReference type="KEGG" id="nia:A8C56_14210"/>
<dbReference type="RefSeq" id="WP_067757287.1">
    <property type="nucleotide sequence ID" value="NZ_CP015772.1"/>
</dbReference>
<proteinExistence type="predicted"/>
<dbReference type="OrthoDB" id="893100at2"/>
<evidence type="ECO:0000313" key="2">
    <source>
        <dbReference type="Proteomes" id="UP000077667"/>
    </source>
</evidence>
<keyword evidence="2" id="KW-1185">Reference proteome</keyword>
<protein>
    <submittedName>
        <fullName evidence="1">Uncharacterized protein</fullName>
    </submittedName>
</protein>
<sequence length="165" mass="19033">MRNDDLTDLPDWDDEKFSRYDEEGEEWKPRPTREACKALYLKWREIITMLNGALGNDFHSDDAHLKSYTDDFKQMVLGDAYEVGAKIRSSEVGGMYVLRMENAAIIRKNAQSVASSLLSLGAEGAVEEKYVELIRTEIDVFKELFKVWVGTFEKDEFTDDWGLFV</sequence>